<dbReference type="AlphaFoldDB" id="A0A5B2TRT2"/>
<comment type="pathway">
    <text evidence="3 7">Carbohydrate degradation; pentose phosphate pathway; D-ribulose 5-phosphate from D-glucose 6-phosphate (oxidative stage): step 2/3.</text>
</comment>
<proteinExistence type="inferred from homology"/>
<evidence type="ECO:0000256" key="4">
    <source>
        <dbReference type="ARBA" id="ARBA00010662"/>
    </source>
</evidence>
<comment type="similarity">
    <text evidence="4 7">Belongs to the glucosamine/galactosamine-6-phosphate isomerase family. 6-phosphogluconolactonase subfamily.</text>
</comment>
<comment type="caution">
    <text evidence="9">The sequence shown here is derived from an EMBL/GenBank/DDBJ whole genome shotgun (WGS) entry which is preliminary data.</text>
</comment>
<dbReference type="RefSeq" id="WP_154918931.1">
    <property type="nucleotide sequence ID" value="NZ_VUOE01000002.1"/>
</dbReference>
<dbReference type="PANTHER" id="PTHR11054:SF0">
    <property type="entry name" value="6-PHOSPHOGLUCONOLACTONASE"/>
    <property type="match status" value="1"/>
</dbReference>
<dbReference type="InterPro" id="IPR037171">
    <property type="entry name" value="NagB/RpiA_transferase-like"/>
</dbReference>
<dbReference type="UniPathway" id="UPA00115">
    <property type="reaction ID" value="UER00409"/>
</dbReference>
<evidence type="ECO:0000256" key="2">
    <source>
        <dbReference type="ARBA" id="ARBA00002681"/>
    </source>
</evidence>
<dbReference type="InterPro" id="IPR006148">
    <property type="entry name" value="Glc/Gal-6P_isomerase"/>
</dbReference>
<evidence type="ECO:0000256" key="3">
    <source>
        <dbReference type="ARBA" id="ARBA00004961"/>
    </source>
</evidence>
<organism evidence="9 10">
    <name type="scientific">Maribacter flavus</name>
    <dbReference type="NCBI Taxonomy" id="1658664"/>
    <lineage>
        <taxon>Bacteria</taxon>
        <taxon>Pseudomonadati</taxon>
        <taxon>Bacteroidota</taxon>
        <taxon>Flavobacteriia</taxon>
        <taxon>Flavobacteriales</taxon>
        <taxon>Flavobacteriaceae</taxon>
        <taxon>Maribacter</taxon>
    </lineage>
</organism>
<dbReference type="SUPFAM" id="SSF100950">
    <property type="entry name" value="NagB/RpiA/CoA transferase-like"/>
    <property type="match status" value="1"/>
</dbReference>
<dbReference type="GO" id="GO:0005975">
    <property type="term" value="P:carbohydrate metabolic process"/>
    <property type="evidence" value="ECO:0007669"/>
    <property type="project" value="UniProtKB-UniRule"/>
</dbReference>
<evidence type="ECO:0000256" key="5">
    <source>
        <dbReference type="ARBA" id="ARBA00013198"/>
    </source>
</evidence>
<dbReference type="CDD" id="cd01400">
    <property type="entry name" value="6PGL"/>
    <property type="match status" value="1"/>
</dbReference>
<dbReference type="Proteomes" id="UP000323188">
    <property type="component" value="Unassembled WGS sequence"/>
</dbReference>
<comment type="function">
    <text evidence="2 7">Hydrolysis of 6-phosphogluconolactone to 6-phosphogluconate.</text>
</comment>
<dbReference type="PANTHER" id="PTHR11054">
    <property type="entry name" value="6-PHOSPHOGLUCONOLACTONASE"/>
    <property type="match status" value="1"/>
</dbReference>
<name>A0A5B2TRT2_9FLAO</name>
<evidence type="ECO:0000256" key="7">
    <source>
        <dbReference type="RuleBase" id="RU365095"/>
    </source>
</evidence>
<dbReference type="Gene3D" id="3.40.50.1360">
    <property type="match status" value="1"/>
</dbReference>
<evidence type="ECO:0000259" key="8">
    <source>
        <dbReference type="Pfam" id="PF01182"/>
    </source>
</evidence>
<dbReference type="Pfam" id="PF01182">
    <property type="entry name" value="Glucosamine_iso"/>
    <property type="match status" value="1"/>
</dbReference>
<reference evidence="9 10" key="1">
    <citation type="submission" date="2019-09" db="EMBL/GenBank/DDBJ databases">
        <authorList>
            <person name="Khan S.A."/>
            <person name="Jeon C.O."/>
            <person name="Chun B.H."/>
            <person name="Jeong S.E."/>
        </authorList>
    </citation>
    <scope>NUCLEOTIDE SEQUENCE [LARGE SCALE GENOMIC DNA]</scope>
    <source>
        <strain evidence="9 10">KCTC 42508</strain>
    </source>
</reference>
<sequence>MELNVYTDKKTVALEFSKFLAKIIKERDKVHIALSGGSTPKIVFDVLASSFKDKIDWAKVHFYWGDERCVPPTGAESNYRMTVAHLLSKIELPETNIHRIKGENDPNEEALRYSKLLDEKLPHVDGIPQFDLVILGMGDDGHTASIFPHEIQLWDSDMNCEVAIHPDSGQRRVTITGKIINHAKTVALLVTGAGKSEKVRIITQRESGYEAYPASLVNPSSNKLVWFLDEDAASEIS</sequence>
<dbReference type="InterPro" id="IPR005900">
    <property type="entry name" value="6-phosphogluconolactonase_DevB"/>
</dbReference>
<feature type="domain" description="Glucosamine/galactosamine-6-phosphate isomerase" evidence="8">
    <location>
        <begin position="11"/>
        <end position="226"/>
    </location>
</feature>
<gene>
    <name evidence="7 9" type="primary">pgl</name>
    <name evidence="9" type="ORF">F0361_12545</name>
</gene>
<keyword evidence="7 9" id="KW-0378">Hydrolase</keyword>
<comment type="catalytic activity">
    <reaction evidence="1 7">
        <text>6-phospho-D-glucono-1,5-lactone + H2O = 6-phospho-D-gluconate + H(+)</text>
        <dbReference type="Rhea" id="RHEA:12556"/>
        <dbReference type="ChEBI" id="CHEBI:15377"/>
        <dbReference type="ChEBI" id="CHEBI:15378"/>
        <dbReference type="ChEBI" id="CHEBI:57955"/>
        <dbReference type="ChEBI" id="CHEBI:58759"/>
        <dbReference type="EC" id="3.1.1.31"/>
    </reaction>
</comment>
<dbReference type="EC" id="3.1.1.31" evidence="5 7"/>
<dbReference type="NCBIfam" id="TIGR01198">
    <property type="entry name" value="pgl"/>
    <property type="match status" value="1"/>
</dbReference>
<evidence type="ECO:0000313" key="10">
    <source>
        <dbReference type="Proteomes" id="UP000323188"/>
    </source>
</evidence>
<dbReference type="InterPro" id="IPR039104">
    <property type="entry name" value="6PGL"/>
</dbReference>
<protein>
    <recommendedName>
        <fullName evidence="6 7">6-phosphogluconolactonase</fullName>
        <shortName evidence="7">6PGL</shortName>
        <ecNumber evidence="5 7">3.1.1.31</ecNumber>
    </recommendedName>
</protein>
<evidence type="ECO:0000256" key="1">
    <source>
        <dbReference type="ARBA" id="ARBA00000832"/>
    </source>
</evidence>
<dbReference type="GO" id="GO:0006098">
    <property type="term" value="P:pentose-phosphate shunt"/>
    <property type="evidence" value="ECO:0007669"/>
    <property type="project" value="UniProtKB-UniPathway"/>
</dbReference>
<evidence type="ECO:0000256" key="6">
    <source>
        <dbReference type="ARBA" id="ARBA00020337"/>
    </source>
</evidence>
<dbReference type="GO" id="GO:0017057">
    <property type="term" value="F:6-phosphogluconolactonase activity"/>
    <property type="evidence" value="ECO:0007669"/>
    <property type="project" value="UniProtKB-UniRule"/>
</dbReference>
<dbReference type="EMBL" id="VUOE01000002">
    <property type="protein sequence ID" value="KAA2216813.1"/>
    <property type="molecule type" value="Genomic_DNA"/>
</dbReference>
<accession>A0A5B2TRT2</accession>
<evidence type="ECO:0000313" key="9">
    <source>
        <dbReference type="EMBL" id="KAA2216813.1"/>
    </source>
</evidence>